<reference evidence="1" key="1">
    <citation type="submission" date="2007-04" db="EMBL/GenBank/DDBJ databases">
        <title>Annotation of Pediculus humanus corporis strain USDA.</title>
        <authorList>
            <person name="Kirkness E."/>
            <person name="Hannick L."/>
            <person name="Hass B."/>
            <person name="Bruggner R."/>
            <person name="Lawson D."/>
            <person name="Bidwell S."/>
            <person name="Joardar V."/>
            <person name="Caler E."/>
            <person name="Walenz B."/>
            <person name="Inman J."/>
            <person name="Schobel S."/>
            <person name="Galinsky K."/>
            <person name="Amedeo P."/>
            <person name="Strausberg R."/>
        </authorList>
    </citation>
    <scope>NUCLEOTIDE SEQUENCE</scope>
    <source>
        <strain evidence="1">USDA</strain>
    </source>
</reference>
<evidence type="ECO:0000313" key="3">
    <source>
        <dbReference type="Proteomes" id="UP000009046"/>
    </source>
</evidence>
<protein>
    <submittedName>
        <fullName evidence="1 2">Uncharacterized protein</fullName>
    </submittedName>
</protein>
<dbReference type="KEGG" id="phu:Phum_PHUM087310"/>
<organism>
    <name type="scientific">Pediculus humanus subsp. corporis</name>
    <name type="common">Body louse</name>
    <dbReference type="NCBI Taxonomy" id="121224"/>
    <lineage>
        <taxon>Eukaryota</taxon>
        <taxon>Metazoa</taxon>
        <taxon>Ecdysozoa</taxon>
        <taxon>Arthropoda</taxon>
        <taxon>Hexapoda</taxon>
        <taxon>Insecta</taxon>
        <taxon>Pterygota</taxon>
        <taxon>Neoptera</taxon>
        <taxon>Paraneoptera</taxon>
        <taxon>Psocodea</taxon>
        <taxon>Troctomorpha</taxon>
        <taxon>Phthiraptera</taxon>
        <taxon>Anoplura</taxon>
        <taxon>Pediculidae</taxon>
        <taxon>Pediculus</taxon>
    </lineage>
</organism>
<dbReference type="EMBL" id="AAZO01001043">
    <property type="status" value="NOT_ANNOTATED_CDS"/>
    <property type="molecule type" value="Genomic_DNA"/>
</dbReference>
<keyword evidence="3" id="KW-1185">Reference proteome</keyword>
<dbReference type="EMBL" id="DS235053">
    <property type="protein sequence ID" value="EEB11088.1"/>
    <property type="molecule type" value="Genomic_DNA"/>
</dbReference>
<name>E0VCI2_PEDHC</name>
<proteinExistence type="predicted"/>
<dbReference type="InParanoid" id="E0VCI2"/>
<dbReference type="EnsemblMetazoa" id="PHUM087310-RA">
    <property type="protein sequence ID" value="PHUM087310-PA"/>
    <property type="gene ID" value="PHUM087310"/>
</dbReference>
<evidence type="ECO:0000313" key="1">
    <source>
        <dbReference type="EMBL" id="EEB11088.1"/>
    </source>
</evidence>
<dbReference type="AlphaFoldDB" id="E0VCI2"/>
<accession>E0VCI2</accession>
<dbReference type="HOGENOM" id="CLU_2486037_0_0_1"/>
<dbReference type="GeneID" id="8231649"/>
<gene>
    <name evidence="2" type="primary">8231649</name>
    <name evidence="1" type="ORF">Phum_PHUM087310</name>
</gene>
<evidence type="ECO:0000313" key="2">
    <source>
        <dbReference type="EnsemblMetazoa" id="PHUM087310-PA"/>
    </source>
</evidence>
<reference evidence="1" key="2">
    <citation type="submission" date="2007-04" db="EMBL/GenBank/DDBJ databases">
        <title>The genome of the human body louse.</title>
        <authorList>
            <consortium name="The Human Body Louse Genome Consortium"/>
            <person name="Kirkness E."/>
            <person name="Walenz B."/>
            <person name="Hass B."/>
            <person name="Bruggner R."/>
            <person name="Strausberg R."/>
        </authorList>
    </citation>
    <scope>NUCLEOTIDE SEQUENCE</scope>
    <source>
        <strain evidence="1">USDA</strain>
    </source>
</reference>
<dbReference type="Proteomes" id="UP000009046">
    <property type="component" value="Unassembled WGS sequence"/>
</dbReference>
<dbReference type="RefSeq" id="XP_002423826.1">
    <property type="nucleotide sequence ID" value="XM_002423781.1"/>
</dbReference>
<reference evidence="2" key="3">
    <citation type="submission" date="2020-05" db="UniProtKB">
        <authorList>
            <consortium name="EnsemblMetazoa"/>
        </authorList>
    </citation>
    <scope>IDENTIFICATION</scope>
    <source>
        <strain evidence="2">USDA</strain>
    </source>
</reference>
<dbReference type="VEuPathDB" id="VectorBase:PHUM087310"/>
<sequence>MTQWWCIKLCSTALNSPSDNTEKAYFEGVKLDTGDIPALSSGSRAIVEIAEELSKAISESSYLPSLPCSNVALIIRNWINQNSGVSE</sequence>
<dbReference type="CTD" id="8231649"/>